<dbReference type="GO" id="GO:0004185">
    <property type="term" value="F:serine-type carboxypeptidase activity"/>
    <property type="evidence" value="ECO:0007669"/>
    <property type="project" value="InterPro"/>
</dbReference>
<dbReference type="GO" id="GO:0005773">
    <property type="term" value="C:vacuole"/>
    <property type="evidence" value="ECO:0007669"/>
    <property type="project" value="TreeGrafter"/>
</dbReference>
<dbReference type="InterPro" id="IPR001563">
    <property type="entry name" value="Peptidase_S10"/>
</dbReference>
<keyword evidence="2" id="KW-0378">Hydrolase</keyword>
<evidence type="ECO:0000313" key="3">
    <source>
        <dbReference type="Proteomes" id="UP000325315"/>
    </source>
</evidence>
<dbReference type="SUPFAM" id="SSF53474">
    <property type="entry name" value="alpha/beta-Hydrolases"/>
    <property type="match status" value="1"/>
</dbReference>
<gene>
    <name evidence="2" type="ORF">EPI10_006718</name>
</gene>
<dbReference type="GO" id="GO:0006508">
    <property type="term" value="P:proteolysis"/>
    <property type="evidence" value="ECO:0007669"/>
    <property type="project" value="InterPro"/>
</dbReference>
<keyword evidence="3" id="KW-1185">Reference proteome</keyword>
<evidence type="ECO:0000256" key="1">
    <source>
        <dbReference type="ARBA" id="ARBA00009431"/>
    </source>
</evidence>
<dbReference type="Gene3D" id="3.40.50.11320">
    <property type="match status" value="1"/>
</dbReference>
<dbReference type="PANTHER" id="PTHR11802:SF460">
    <property type="entry name" value="CARBOXYPEPTIDASE"/>
    <property type="match status" value="1"/>
</dbReference>
<name>A0A5B6WUR9_9ROSI</name>
<comment type="caution">
    <text evidence="2">The sequence shown here is derived from an EMBL/GenBank/DDBJ whole genome shotgun (WGS) entry which is preliminary data.</text>
</comment>
<dbReference type="EMBL" id="SMMG02000002">
    <property type="protein sequence ID" value="KAA3484645.1"/>
    <property type="molecule type" value="Genomic_DNA"/>
</dbReference>
<dbReference type="InterPro" id="IPR029058">
    <property type="entry name" value="AB_hydrolase_fold"/>
</dbReference>
<evidence type="ECO:0000313" key="2">
    <source>
        <dbReference type="EMBL" id="KAA3484645.1"/>
    </source>
</evidence>
<reference evidence="3" key="1">
    <citation type="journal article" date="2019" name="Plant Biotechnol. J.">
        <title>Genome sequencing of the Australian wild diploid species Gossypium australe highlights disease resistance and delayed gland morphogenesis.</title>
        <authorList>
            <person name="Cai Y."/>
            <person name="Cai X."/>
            <person name="Wang Q."/>
            <person name="Wang P."/>
            <person name="Zhang Y."/>
            <person name="Cai C."/>
            <person name="Xu Y."/>
            <person name="Wang K."/>
            <person name="Zhou Z."/>
            <person name="Wang C."/>
            <person name="Geng S."/>
            <person name="Li B."/>
            <person name="Dong Q."/>
            <person name="Hou Y."/>
            <person name="Wang H."/>
            <person name="Ai P."/>
            <person name="Liu Z."/>
            <person name="Yi F."/>
            <person name="Sun M."/>
            <person name="An G."/>
            <person name="Cheng J."/>
            <person name="Zhang Y."/>
            <person name="Shi Q."/>
            <person name="Xie Y."/>
            <person name="Shi X."/>
            <person name="Chang Y."/>
            <person name="Huang F."/>
            <person name="Chen Y."/>
            <person name="Hong S."/>
            <person name="Mi L."/>
            <person name="Sun Q."/>
            <person name="Zhang L."/>
            <person name="Zhou B."/>
            <person name="Peng R."/>
            <person name="Zhang X."/>
            <person name="Liu F."/>
        </authorList>
    </citation>
    <scope>NUCLEOTIDE SEQUENCE [LARGE SCALE GENOMIC DNA]</scope>
    <source>
        <strain evidence="3">cv. PA1801</strain>
    </source>
</reference>
<accession>A0A5B6WUR9</accession>
<keyword evidence="2" id="KW-0645">Protease</keyword>
<keyword evidence="2" id="KW-0121">Carboxypeptidase</keyword>
<dbReference type="Pfam" id="PF00450">
    <property type="entry name" value="Peptidase_S10"/>
    <property type="match status" value="1"/>
</dbReference>
<dbReference type="Gene3D" id="6.10.250.940">
    <property type="match status" value="1"/>
</dbReference>
<dbReference type="PANTHER" id="PTHR11802">
    <property type="entry name" value="SERINE PROTEASE FAMILY S10 SERINE CARBOXYPEPTIDASE"/>
    <property type="match status" value="1"/>
</dbReference>
<dbReference type="Proteomes" id="UP000325315">
    <property type="component" value="Unassembled WGS sequence"/>
</dbReference>
<dbReference type="OrthoDB" id="995539at2759"/>
<organism evidence="2 3">
    <name type="scientific">Gossypium australe</name>
    <dbReference type="NCBI Taxonomy" id="47621"/>
    <lineage>
        <taxon>Eukaryota</taxon>
        <taxon>Viridiplantae</taxon>
        <taxon>Streptophyta</taxon>
        <taxon>Embryophyta</taxon>
        <taxon>Tracheophyta</taxon>
        <taxon>Spermatophyta</taxon>
        <taxon>Magnoliopsida</taxon>
        <taxon>eudicotyledons</taxon>
        <taxon>Gunneridae</taxon>
        <taxon>Pentapetalae</taxon>
        <taxon>rosids</taxon>
        <taxon>malvids</taxon>
        <taxon>Malvales</taxon>
        <taxon>Malvaceae</taxon>
        <taxon>Malvoideae</taxon>
        <taxon>Gossypium</taxon>
    </lineage>
</organism>
<proteinExistence type="inferred from homology"/>
<sequence length="219" mass="24077">MYTGLALNCDYSTLNLSSKVSLGFVDKANDAAGNMYASDIYAPLCNSSSTSTYLICQVSAFHSCSKNYIHSYLNNPEVQQALHSNVSALPYPWQSCRHWPTSLSILYGKVNRHWKDKTLTVLPIIKEVMDSGIRVWIYNGDTDGALPLSCSKYAINKLGMPIKSAIKVGGYAVGYQNLTFVTVRGAGHSIPSYQQAWALVLFSSFLNGKLPPSARGFDR</sequence>
<comment type="similarity">
    <text evidence="1">Belongs to the peptidase S10 family.</text>
</comment>
<dbReference type="AlphaFoldDB" id="A0A5B6WUR9"/>
<protein>
    <submittedName>
        <fullName evidence="2">Serine carboxypeptidase II-3</fullName>
    </submittedName>
</protein>